<comment type="caution">
    <text evidence="1">The sequence shown here is derived from an EMBL/GenBank/DDBJ whole genome shotgun (WGS) entry which is preliminary data.</text>
</comment>
<dbReference type="AlphaFoldDB" id="A0A0L6JWB0"/>
<reference evidence="2" key="1">
    <citation type="submission" date="2015-07" db="EMBL/GenBank/DDBJ databases">
        <title>Near-Complete Genome Sequence of the Cellulolytic Bacterium Bacteroides (Pseudobacteroides) cellulosolvens ATCC 35603.</title>
        <authorList>
            <person name="Dassa B."/>
            <person name="Utturkar S.M."/>
            <person name="Klingeman D.M."/>
            <person name="Hurt R.A."/>
            <person name="Keller M."/>
            <person name="Xu J."/>
            <person name="Reddy Y.H.K."/>
            <person name="Borovok I."/>
            <person name="Grinberg I.R."/>
            <person name="Lamed R."/>
            <person name="Zhivin O."/>
            <person name="Bayer E.A."/>
            <person name="Brown S.D."/>
        </authorList>
    </citation>
    <scope>NUCLEOTIDE SEQUENCE [LARGE SCALE GENOMIC DNA]</scope>
    <source>
        <strain evidence="2">DSM 2933</strain>
    </source>
</reference>
<evidence type="ECO:0000313" key="2">
    <source>
        <dbReference type="Proteomes" id="UP000036923"/>
    </source>
</evidence>
<dbReference type="EMBL" id="LGTC01000001">
    <property type="protein sequence ID" value="KNY29905.1"/>
    <property type="molecule type" value="Genomic_DNA"/>
</dbReference>
<protein>
    <submittedName>
        <fullName evidence="1">Uncharacterized protein</fullName>
    </submittedName>
</protein>
<name>A0A0L6JWB0_9FIRM</name>
<sequence>MTRVLNNNYLKRVIFIVRLREMYRNSMKILSVVRYIDILKQNKQFSTKIAVIQTNWK</sequence>
<evidence type="ECO:0000313" key="1">
    <source>
        <dbReference type="EMBL" id="KNY29905.1"/>
    </source>
</evidence>
<accession>A0A0L6JWB0</accession>
<gene>
    <name evidence="1" type="ORF">Bccel_5182</name>
</gene>
<proteinExistence type="predicted"/>
<dbReference type="STRING" id="398512.Bccel_5182"/>
<keyword evidence="2" id="KW-1185">Reference proteome</keyword>
<organism evidence="1 2">
    <name type="scientific">Pseudobacteroides cellulosolvens ATCC 35603 = DSM 2933</name>
    <dbReference type="NCBI Taxonomy" id="398512"/>
    <lineage>
        <taxon>Bacteria</taxon>
        <taxon>Bacillati</taxon>
        <taxon>Bacillota</taxon>
        <taxon>Clostridia</taxon>
        <taxon>Eubacteriales</taxon>
        <taxon>Oscillospiraceae</taxon>
        <taxon>Pseudobacteroides</taxon>
    </lineage>
</organism>
<dbReference type="Proteomes" id="UP000036923">
    <property type="component" value="Unassembled WGS sequence"/>
</dbReference>